<comment type="similarity">
    <text evidence="3">Belongs to the Nudix hydrolase family.</text>
</comment>
<dbReference type="InterPro" id="IPR020476">
    <property type="entry name" value="Nudix_hydrolase"/>
</dbReference>
<dbReference type="Gene3D" id="3.90.79.10">
    <property type="entry name" value="Nucleoside Triphosphate Pyrophosphohydrolase"/>
    <property type="match status" value="1"/>
</dbReference>
<dbReference type="InterPro" id="IPR015797">
    <property type="entry name" value="NUDIX_hydrolase-like_dom_sf"/>
</dbReference>
<gene>
    <name evidence="5" type="ORF">J40TS1_37610</name>
</gene>
<dbReference type="Pfam" id="PF00293">
    <property type="entry name" value="NUDIX"/>
    <property type="match status" value="1"/>
</dbReference>
<dbReference type="InterPro" id="IPR020084">
    <property type="entry name" value="NUDIX_hydrolase_CS"/>
</dbReference>
<evidence type="ECO:0000256" key="1">
    <source>
        <dbReference type="ARBA" id="ARBA00001946"/>
    </source>
</evidence>
<protein>
    <submittedName>
        <fullName evidence="5">NUDIX hydrolase</fullName>
    </submittedName>
</protein>
<comment type="cofactor">
    <cofactor evidence="1">
        <name>Mg(2+)</name>
        <dbReference type="ChEBI" id="CHEBI:18420"/>
    </cofactor>
</comment>
<accession>A0A919YTK0</accession>
<name>A0A919YTK0_9BACL</name>
<proteinExistence type="inferred from homology"/>
<keyword evidence="6" id="KW-1185">Reference proteome</keyword>
<sequence length="157" mass="18143">MPMSEYYKNMRSKVGSELLFMPSVAAIVRNENNEILFIRKSNETIWGLPAGAIEIGETPAQAIRREVYEETGLTVNPERIIGVFGGDKYKYEYSNGHKVEYLVIMFECSIIEGILYALDGEAEELRFYKQDEIPEIAIPYPKEIFDRELNKEKTLFE</sequence>
<keyword evidence="2 3" id="KW-0378">Hydrolase</keyword>
<dbReference type="GO" id="GO:0016787">
    <property type="term" value="F:hydrolase activity"/>
    <property type="evidence" value="ECO:0007669"/>
    <property type="project" value="UniProtKB-KW"/>
</dbReference>
<evidence type="ECO:0000256" key="3">
    <source>
        <dbReference type="RuleBase" id="RU003476"/>
    </source>
</evidence>
<dbReference type="PROSITE" id="PS51462">
    <property type="entry name" value="NUDIX"/>
    <property type="match status" value="1"/>
</dbReference>
<dbReference type="InterPro" id="IPR000086">
    <property type="entry name" value="NUDIX_hydrolase_dom"/>
</dbReference>
<dbReference type="PANTHER" id="PTHR43046">
    <property type="entry name" value="GDP-MANNOSE MANNOSYL HYDROLASE"/>
    <property type="match status" value="1"/>
</dbReference>
<dbReference type="PANTHER" id="PTHR43046:SF2">
    <property type="entry name" value="8-OXO-DGTP DIPHOSPHATASE-RELATED"/>
    <property type="match status" value="1"/>
</dbReference>
<reference evidence="5" key="1">
    <citation type="submission" date="2021-03" db="EMBL/GenBank/DDBJ databases">
        <title>Antimicrobial resistance genes in bacteria isolated from Japanese honey, and their potential for conferring macrolide and lincosamide resistance in the American foulbrood pathogen Paenibacillus larvae.</title>
        <authorList>
            <person name="Okamoto M."/>
            <person name="Kumagai M."/>
            <person name="Kanamori H."/>
            <person name="Takamatsu D."/>
        </authorList>
    </citation>
    <scope>NUCLEOTIDE SEQUENCE</scope>
    <source>
        <strain evidence="5">J40TS1</strain>
    </source>
</reference>
<comment type="caution">
    <text evidence="5">The sequence shown here is derived from an EMBL/GenBank/DDBJ whole genome shotgun (WGS) entry which is preliminary data.</text>
</comment>
<organism evidence="5 6">
    <name type="scientific">Paenibacillus montaniterrae</name>
    <dbReference type="NCBI Taxonomy" id="429341"/>
    <lineage>
        <taxon>Bacteria</taxon>
        <taxon>Bacillati</taxon>
        <taxon>Bacillota</taxon>
        <taxon>Bacilli</taxon>
        <taxon>Bacillales</taxon>
        <taxon>Paenibacillaceae</taxon>
        <taxon>Paenibacillus</taxon>
    </lineage>
</organism>
<dbReference type="Proteomes" id="UP000683139">
    <property type="component" value="Unassembled WGS sequence"/>
</dbReference>
<evidence type="ECO:0000256" key="2">
    <source>
        <dbReference type="ARBA" id="ARBA00022801"/>
    </source>
</evidence>
<dbReference type="AlphaFoldDB" id="A0A919YTK0"/>
<dbReference type="PROSITE" id="PS00893">
    <property type="entry name" value="NUDIX_BOX"/>
    <property type="match status" value="1"/>
</dbReference>
<feature type="domain" description="Nudix hydrolase" evidence="4">
    <location>
        <begin position="19"/>
        <end position="150"/>
    </location>
</feature>
<evidence type="ECO:0000259" key="4">
    <source>
        <dbReference type="PROSITE" id="PS51462"/>
    </source>
</evidence>
<evidence type="ECO:0000313" key="6">
    <source>
        <dbReference type="Proteomes" id="UP000683139"/>
    </source>
</evidence>
<dbReference type="PRINTS" id="PR00502">
    <property type="entry name" value="NUDIXFAMILY"/>
</dbReference>
<dbReference type="SUPFAM" id="SSF55811">
    <property type="entry name" value="Nudix"/>
    <property type="match status" value="1"/>
</dbReference>
<dbReference type="EMBL" id="BOSE01000007">
    <property type="protein sequence ID" value="GIP18119.1"/>
    <property type="molecule type" value="Genomic_DNA"/>
</dbReference>
<evidence type="ECO:0000313" key="5">
    <source>
        <dbReference type="EMBL" id="GIP18119.1"/>
    </source>
</evidence>